<protein>
    <submittedName>
        <fullName evidence="2">Uncharacterized protein</fullName>
    </submittedName>
</protein>
<organism evidence="1 2">
    <name type="scientific">Danio rerio</name>
    <name type="common">Zebrafish</name>
    <name type="synonym">Brachydanio rerio</name>
    <dbReference type="NCBI Taxonomy" id="7955"/>
    <lineage>
        <taxon>Eukaryota</taxon>
        <taxon>Metazoa</taxon>
        <taxon>Chordata</taxon>
        <taxon>Craniata</taxon>
        <taxon>Vertebrata</taxon>
        <taxon>Euteleostomi</taxon>
        <taxon>Actinopterygii</taxon>
        <taxon>Neopterygii</taxon>
        <taxon>Teleostei</taxon>
        <taxon>Ostariophysi</taxon>
        <taxon>Cypriniformes</taxon>
        <taxon>Danionidae</taxon>
        <taxon>Danioninae</taxon>
        <taxon>Danio</taxon>
    </lineage>
</organism>
<name>A0AC58HWT6_DANRE</name>
<sequence>MSEDLQQELMDLREQLRSMKALNDQLRSQASPSGHSINPSSSINSNTPPSSFNRVLYVPRERKCPRFYGQSDPSAVSLEEWIEEATMCIEGRGWSEREQTLFLLDHLGGEARMEIKLRPAAEREKPELIFNILKNMYRGKLTFVQLQQIFFERKQQEGESLMDFSHSLMSLMEAVRSSNPLGVPNADQVLRDQFVEHVSDVTLRRELKRFVRQKPSCSLIDVRGEAIRWVEEGEMGSTTPMLQPWCNRTQGRVVQFETKPRLDKLSEFSEIKDMLRSQQEQIDVITKCLNELKPISEHVNTTSPKPNSRRCLRCNKLGHIARYCRQPWPVDARPRSPTVNVVETPLEEPLN</sequence>
<accession>A0AC58HWT6</accession>
<dbReference type="RefSeq" id="XP_073786453.1">
    <property type="nucleotide sequence ID" value="XM_073930352.1"/>
</dbReference>
<evidence type="ECO:0000313" key="2">
    <source>
        <dbReference type="RefSeq" id="XP_073786453.1"/>
    </source>
</evidence>
<proteinExistence type="predicted"/>
<dbReference type="Proteomes" id="UP000000437">
    <property type="component" value="Chromosome 18"/>
</dbReference>
<evidence type="ECO:0000313" key="1">
    <source>
        <dbReference type="Proteomes" id="UP000000437"/>
    </source>
</evidence>
<keyword evidence="1" id="KW-1185">Reference proteome</keyword>
<reference evidence="2" key="1">
    <citation type="submission" date="2025-08" db="UniProtKB">
        <authorList>
            <consortium name="RefSeq"/>
        </authorList>
    </citation>
    <scope>IDENTIFICATION</scope>
    <source>
        <strain evidence="2">Tuebingen</strain>
        <tissue evidence="2">Fibroblasts and whole tissue</tissue>
    </source>
</reference>
<gene>
    <name evidence="2" type="primary">LOC141378845</name>
</gene>